<evidence type="ECO:0000256" key="1">
    <source>
        <dbReference type="SAM" id="MobiDB-lite"/>
    </source>
</evidence>
<dbReference type="Gramene" id="TuG1812G0100003622.01.T01">
    <property type="protein sequence ID" value="TuG1812G0100003622.01.T01.cds430787"/>
    <property type="gene ID" value="TuG1812G0100003622.01"/>
</dbReference>
<accession>A0A8R7P364</accession>
<feature type="region of interest" description="Disordered" evidence="1">
    <location>
        <begin position="1"/>
        <end position="29"/>
    </location>
</feature>
<reference evidence="2" key="3">
    <citation type="submission" date="2022-06" db="UniProtKB">
        <authorList>
            <consortium name="EnsemblPlants"/>
        </authorList>
    </citation>
    <scope>IDENTIFICATION</scope>
</reference>
<keyword evidence="3" id="KW-1185">Reference proteome</keyword>
<dbReference type="AlphaFoldDB" id="A0A8R7P364"/>
<protein>
    <submittedName>
        <fullName evidence="2">Uncharacterized protein</fullName>
    </submittedName>
</protein>
<name>A0A8R7P364_TRIUA</name>
<dbReference type="Proteomes" id="UP000015106">
    <property type="component" value="Chromosome 1"/>
</dbReference>
<organism evidence="2 3">
    <name type="scientific">Triticum urartu</name>
    <name type="common">Red wild einkorn</name>
    <name type="synonym">Crithodium urartu</name>
    <dbReference type="NCBI Taxonomy" id="4572"/>
    <lineage>
        <taxon>Eukaryota</taxon>
        <taxon>Viridiplantae</taxon>
        <taxon>Streptophyta</taxon>
        <taxon>Embryophyta</taxon>
        <taxon>Tracheophyta</taxon>
        <taxon>Spermatophyta</taxon>
        <taxon>Magnoliopsida</taxon>
        <taxon>Liliopsida</taxon>
        <taxon>Poales</taxon>
        <taxon>Poaceae</taxon>
        <taxon>BOP clade</taxon>
        <taxon>Pooideae</taxon>
        <taxon>Triticodae</taxon>
        <taxon>Triticeae</taxon>
        <taxon>Triticinae</taxon>
        <taxon>Triticum</taxon>
    </lineage>
</organism>
<feature type="compositionally biased region" description="Basic and acidic residues" evidence="1">
    <location>
        <begin position="212"/>
        <end position="224"/>
    </location>
</feature>
<sequence length="405" mass="46497">MKPMSRLPLPSRDVGHELPEEPGGLGHRRVGGHEVVHHVLHLADRRPPLHPRHHLQLRLLLLVLHHEHPALAAEPAALHAPEQHALLLAQQPLHLQPHEGVDHVEGAHEALGDAAEPLLLHLVAPPRVEQHRRPGVQRVDGRPQLLHLRPPRREEHGGVAGAQRVRRHRVQLRVRQRRRVPPVLELAHGHRLVLRGGPHEEQPRRRALPGHAEAREDVEGEAREGARRVVDHGDLGAEPGLPLLLLELPRRERVVERLAQRRGQARPGLRDRLLPRRWWRRGAVRRRGRRRRRRLDAPVRRTAEEEGNVESRQARWREEKRAVREWRDWSFECDLGGGSRVQEAERHWREQEKKTIRCGALLSMVREASWWSRAGLGHWLLGPTAQKLRAIKDSITAPKASSLSN</sequence>
<evidence type="ECO:0000313" key="3">
    <source>
        <dbReference type="Proteomes" id="UP000015106"/>
    </source>
</evidence>
<reference evidence="3" key="1">
    <citation type="journal article" date="2013" name="Nature">
        <title>Draft genome of the wheat A-genome progenitor Triticum urartu.</title>
        <authorList>
            <person name="Ling H.Q."/>
            <person name="Zhao S."/>
            <person name="Liu D."/>
            <person name="Wang J."/>
            <person name="Sun H."/>
            <person name="Zhang C."/>
            <person name="Fan H."/>
            <person name="Li D."/>
            <person name="Dong L."/>
            <person name="Tao Y."/>
            <person name="Gao C."/>
            <person name="Wu H."/>
            <person name="Li Y."/>
            <person name="Cui Y."/>
            <person name="Guo X."/>
            <person name="Zheng S."/>
            <person name="Wang B."/>
            <person name="Yu K."/>
            <person name="Liang Q."/>
            <person name="Yang W."/>
            <person name="Lou X."/>
            <person name="Chen J."/>
            <person name="Feng M."/>
            <person name="Jian J."/>
            <person name="Zhang X."/>
            <person name="Luo G."/>
            <person name="Jiang Y."/>
            <person name="Liu J."/>
            <person name="Wang Z."/>
            <person name="Sha Y."/>
            <person name="Zhang B."/>
            <person name="Wu H."/>
            <person name="Tang D."/>
            <person name="Shen Q."/>
            <person name="Xue P."/>
            <person name="Zou S."/>
            <person name="Wang X."/>
            <person name="Liu X."/>
            <person name="Wang F."/>
            <person name="Yang Y."/>
            <person name="An X."/>
            <person name="Dong Z."/>
            <person name="Zhang K."/>
            <person name="Zhang X."/>
            <person name="Luo M.C."/>
            <person name="Dvorak J."/>
            <person name="Tong Y."/>
            <person name="Wang J."/>
            <person name="Yang H."/>
            <person name="Li Z."/>
            <person name="Wang D."/>
            <person name="Zhang A."/>
            <person name="Wang J."/>
        </authorList>
    </citation>
    <scope>NUCLEOTIDE SEQUENCE</scope>
    <source>
        <strain evidence="3">cv. G1812</strain>
    </source>
</reference>
<feature type="region of interest" description="Disordered" evidence="1">
    <location>
        <begin position="196"/>
        <end position="224"/>
    </location>
</feature>
<evidence type="ECO:0000313" key="2">
    <source>
        <dbReference type="EnsemblPlants" id="TuG1812G0100003622.01.T01.cds430787"/>
    </source>
</evidence>
<reference evidence="2" key="2">
    <citation type="submission" date="2018-03" db="EMBL/GenBank/DDBJ databases">
        <title>The Triticum urartu genome reveals the dynamic nature of wheat genome evolution.</title>
        <authorList>
            <person name="Ling H."/>
            <person name="Ma B."/>
            <person name="Shi X."/>
            <person name="Liu H."/>
            <person name="Dong L."/>
            <person name="Sun H."/>
            <person name="Cao Y."/>
            <person name="Gao Q."/>
            <person name="Zheng S."/>
            <person name="Li Y."/>
            <person name="Yu Y."/>
            <person name="Du H."/>
            <person name="Qi M."/>
            <person name="Li Y."/>
            <person name="Yu H."/>
            <person name="Cui Y."/>
            <person name="Wang N."/>
            <person name="Chen C."/>
            <person name="Wu H."/>
            <person name="Zhao Y."/>
            <person name="Zhang J."/>
            <person name="Li Y."/>
            <person name="Zhou W."/>
            <person name="Zhang B."/>
            <person name="Hu W."/>
            <person name="Eijk M."/>
            <person name="Tang J."/>
            <person name="Witsenboer H."/>
            <person name="Zhao S."/>
            <person name="Li Z."/>
            <person name="Zhang A."/>
            <person name="Wang D."/>
            <person name="Liang C."/>
        </authorList>
    </citation>
    <scope>NUCLEOTIDE SEQUENCE [LARGE SCALE GENOMIC DNA]</scope>
    <source>
        <strain evidence="2">cv. G1812</strain>
    </source>
</reference>
<proteinExistence type="predicted"/>
<dbReference type="EnsemblPlants" id="TuG1812G0100003622.01.T01">
    <property type="protein sequence ID" value="TuG1812G0100003622.01.T01.cds430787"/>
    <property type="gene ID" value="TuG1812G0100003622.01"/>
</dbReference>